<protein>
    <submittedName>
        <fullName evidence="1">Uncharacterized protein</fullName>
    </submittedName>
</protein>
<sequence>MATRDIVEAPQRVTLTSLPGELHHYIVPELDAIGLISLSQTSRYFRSLISPNKREMGEWLLAIAYHK</sequence>
<accession>A0ACA9U035</accession>
<keyword evidence="2" id="KW-1185">Reference proteome</keyword>
<reference evidence="1" key="1">
    <citation type="submission" date="2020-04" db="EMBL/GenBank/DDBJ databases">
        <authorList>
            <person name="Broberg M."/>
        </authorList>
    </citation>
    <scope>NUCLEOTIDE SEQUENCE</scope>
</reference>
<comment type="caution">
    <text evidence="1">The sequence shown here is derived from an EMBL/GenBank/DDBJ whole genome shotgun (WGS) entry which is preliminary data.</text>
</comment>
<name>A0ACA9U035_BIOOC</name>
<reference evidence="1" key="2">
    <citation type="submission" date="2021-10" db="EMBL/GenBank/DDBJ databases">
        <authorList>
            <person name="Piombo E."/>
        </authorList>
    </citation>
    <scope>NUCLEOTIDE SEQUENCE</scope>
</reference>
<dbReference type="EMBL" id="CADEHS020000010">
    <property type="protein sequence ID" value="CAG9946202.1"/>
    <property type="molecule type" value="Genomic_DNA"/>
</dbReference>
<dbReference type="Proteomes" id="UP000836387">
    <property type="component" value="Unassembled WGS sequence"/>
</dbReference>
<organism evidence="1 2">
    <name type="scientific">Clonostachys rosea f. rosea IK726</name>
    <dbReference type="NCBI Taxonomy" id="1349383"/>
    <lineage>
        <taxon>Eukaryota</taxon>
        <taxon>Fungi</taxon>
        <taxon>Dikarya</taxon>
        <taxon>Ascomycota</taxon>
        <taxon>Pezizomycotina</taxon>
        <taxon>Sordariomycetes</taxon>
        <taxon>Hypocreomycetidae</taxon>
        <taxon>Hypocreales</taxon>
        <taxon>Bionectriaceae</taxon>
        <taxon>Clonostachys</taxon>
    </lineage>
</organism>
<evidence type="ECO:0000313" key="2">
    <source>
        <dbReference type="Proteomes" id="UP000836387"/>
    </source>
</evidence>
<gene>
    <name evidence="1" type="ORF">CRV2_00005082</name>
</gene>
<proteinExistence type="predicted"/>
<evidence type="ECO:0000313" key="1">
    <source>
        <dbReference type="EMBL" id="CAG9946202.1"/>
    </source>
</evidence>